<keyword evidence="8" id="KW-1185">Reference proteome</keyword>
<dbReference type="Gene3D" id="1.10.10.10">
    <property type="entry name" value="Winged helix-like DNA-binding domain superfamily/Winged helix DNA-binding domain"/>
    <property type="match status" value="2"/>
</dbReference>
<evidence type="ECO:0000256" key="6">
    <source>
        <dbReference type="PIRNR" id="PIRNR028763"/>
    </source>
</evidence>
<evidence type="ECO:0000256" key="1">
    <source>
        <dbReference type="ARBA" id="ARBA00004123"/>
    </source>
</evidence>
<comment type="similarity">
    <text evidence="2 6">Belongs to the eukaryotic RPC34/RPC39 RNA polymerase subunit family.</text>
</comment>
<evidence type="ECO:0000256" key="4">
    <source>
        <dbReference type="ARBA" id="ARBA00023163"/>
    </source>
</evidence>
<dbReference type="PANTHER" id="PTHR12780">
    <property type="entry name" value="RNA POLYMERASE III DNA DIRECTED , 39KD SUBUNIT-RELATED"/>
    <property type="match status" value="1"/>
</dbReference>
<dbReference type="InterPro" id="IPR036388">
    <property type="entry name" value="WH-like_DNA-bd_sf"/>
</dbReference>
<organism evidence="7 8">
    <name type="scientific">Gracilariopsis chorda</name>
    <dbReference type="NCBI Taxonomy" id="448386"/>
    <lineage>
        <taxon>Eukaryota</taxon>
        <taxon>Rhodophyta</taxon>
        <taxon>Florideophyceae</taxon>
        <taxon>Rhodymeniophycidae</taxon>
        <taxon>Gracilariales</taxon>
        <taxon>Gracilariaceae</taxon>
        <taxon>Gracilariopsis</taxon>
    </lineage>
</organism>
<keyword evidence="4 6" id="KW-0804">Transcription</keyword>
<dbReference type="SUPFAM" id="SSF46785">
    <property type="entry name" value="Winged helix' DNA-binding domain"/>
    <property type="match status" value="1"/>
</dbReference>
<dbReference type="Proteomes" id="UP000247409">
    <property type="component" value="Unassembled WGS sequence"/>
</dbReference>
<evidence type="ECO:0000313" key="7">
    <source>
        <dbReference type="EMBL" id="PXF50116.1"/>
    </source>
</evidence>
<name>A0A2V3J6Q7_9FLOR</name>
<dbReference type="InterPro" id="IPR007832">
    <property type="entry name" value="RNA_pol_Rpc34"/>
</dbReference>
<dbReference type="AlphaFoldDB" id="A0A2V3J6Q7"/>
<proteinExistence type="inferred from homology"/>
<dbReference type="InterPro" id="IPR016049">
    <property type="entry name" value="RNA_pol_Rpc34-like"/>
</dbReference>
<dbReference type="OrthoDB" id="1608at2759"/>
<dbReference type="Pfam" id="PF05158">
    <property type="entry name" value="RNA_pol_Rpc34"/>
    <property type="match status" value="2"/>
</dbReference>
<comment type="subcellular location">
    <subcellularLocation>
        <location evidence="1 6">Nucleus</location>
    </subcellularLocation>
</comment>
<evidence type="ECO:0000256" key="2">
    <source>
        <dbReference type="ARBA" id="ARBA00011038"/>
    </source>
</evidence>
<dbReference type="STRING" id="448386.A0A2V3J6Q7"/>
<reference evidence="7 8" key="1">
    <citation type="journal article" date="2018" name="Mol. Biol. Evol.">
        <title>Analysis of the draft genome of the red seaweed Gracilariopsis chorda provides insights into genome size evolution in Rhodophyta.</title>
        <authorList>
            <person name="Lee J."/>
            <person name="Yang E.C."/>
            <person name="Graf L."/>
            <person name="Yang J.H."/>
            <person name="Qiu H."/>
            <person name="Zel Zion U."/>
            <person name="Chan C.X."/>
            <person name="Stephens T.G."/>
            <person name="Weber A.P.M."/>
            <person name="Boo G.H."/>
            <person name="Boo S.M."/>
            <person name="Kim K.M."/>
            <person name="Shin Y."/>
            <person name="Jung M."/>
            <person name="Lee S.J."/>
            <person name="Yim H.S."/>
            <person name="Lee J.H."/>
            <person name="Bhattacharya D."/>
            <person name="Yoon H.S."/>
        </authorList>
    </citation>
    <scope>NUCLEOTIDE SEQUENCE [LARGE SCALE GENOMIC DNA]</scope>
    <source>
        <strain evidence="7 8">SKKU-2015</strain>
        <tissue evidence="7">Whole body</tissue>
    </source>
</reference>
<dbReference type="GO" id="GO:0005666">
    <property type="term" value="C:RNA polymerase III complex"/>
    <property type="evidence" value="ECO:0007669"/>
    <property type="project" value="UniProtKB-UniRule"/>
</dbReference>
<evidence type="ECO:0000313" key="8">
    <source>
        <dbReference type="Proteomes" id="UP000247409"/>
    </source>
</evidence>
<dbReference type="InterPro" id="IPR036390">
    <property type="entry name" value="WH_DNA-bd_sf"/>
</dbReference>
<evidence type="ECO:0000256" key="5">
    <source>
        <dbReference type="ARBA" id="ARBA00023242"/>
    </source>
</evidence>
<accession>A0A2V3J6Q7</accession>
<keyword evidence="3 6" id="KW-0240">DNA-directed RNA polymerase</keyword>
<comment type="function">
    <text evidence="6">DNA-dependent RNA polymerase catalyzes the transcription of DNA into RNA using the four ribonucleoside triphosphates as substrates. Specific peripheric component of RNA polymerase III which synthesizes small RNAs, such as 5S rRNA and tRNAs.</text>
</comment>
<dbReference type="GO" id="GO:0006383">
    <property type="term" value="P:transcription by RNA polymerase III"/>
    <property type="evidence" value="ECO:0007669"/>
    <property type="project" value="UniProtKB-UniRule"/>
</dbReference>
<protein>
    <recommendedName>
        <fullName evidence="6">DNA-directed RNA polymerase III subunit RPC6</fullName>
        <shortName evidence="6">RNA polymerase III subunit C6</shortName>
    </recommendedName>
</protein>
<gene>
    <name evidence="7" type="ORF">BWQ96_00276</name>
</gene>
<sequence length="296" mass="33655">MPDPLLRALQTTILRICQTCPEGLTDGEIVQRLDTDVKPKHRLDSYNELLRTGRLKLLKKTVGEGPTKKDVVVYQWVSLKDAEKFRGLDATERMVYDMIERSGQNGVTKRDMKFRTNIQNTSELKQIVERLIARGLVKEIKSVQGANKKVYIASEVEPSAAHTGGPWYNDDKEFDTEFIETIYAHILSYMGTMEFVTIESVTDYVADLKISNEDLTKSDIRQLMMTMLYDSVIEECEGRKDGGDYYRRATSTPGVNHLSSVPCGSCPVFHDCSPDGVISPKTCVYMKEWLEQTTDW</sequence>
<comment type="caution">
    <text evidence="7">The sequence shown here is derived from an EMBL/GenBank/DDBJ whole genome shotgun (WGS) entry which is preliminary data.</text>
</comment>
<dbReference type="PIRSF" id="PIRSF028763">
    <property type="entry name" value="RNA_pol_Rpc34"/>
    <property type="match status" value="1"/>
</dbReference>
<keyword evidence="5 6" id="KW-0539">Nucleus</keyword>
<dbReference type="EMBL" id="NBIV01000001">
    <property type="protein sequence ID" value="PXF50116.1"/>
    <property type="molecule type" value="Genomic_DNA"/>
</dbReference>
<evidence type="ECO:0000256" key="3">
    <source>
        <dbReference type="ARBA" id="ARBA00022478"/>
    </source>
</evidence>